<evidence type="ECO:0000256" key="9">
    <source>
        <dbReference type="ARBA" id="ARBA00023136"/>
    </source>
</evidence>
<evidence type="ECO:0000256" key="6">
    <source>
        <dbReference type="ARBA" id="ARBA00022989"/>
    </source>
</evidence>
<keyword evidence="9" id="KW-0472">Membrane</keyword>
<dbReference type="Proteomes" id="UP001328107">
    <property type="component" value="Unassembled WGS sequence"/>
</dbReference>
<feature type="non-terminal residue" evidence="14">
    <location>
        <position position="227"/>
    </location>
</feature>
<evidence type="ECO:0000256" key="8">
    <source>
        <dbReference type="ARBA" id="ARBA00023065"/>
    </source>
</evidence>
<feature type="non-terminal residue" evidence="14">
    <location>
        <position position="1"/>
    </location>
</feature>
<evidence type="ECO:0000313" key="14">
    <source>
        <dbReference type="EMBL" id="GMR30781.1"/>
    </source>
</evidence>
<dbReference type="Gene3D" id="2.60.470.10">
    <property type="entry name" value="Acid-sensing ion channels like domains"/>
    <property type="match status" value="1"/>
</dbReference>
<name>A0AAN4YYT0_9BILA</name>
<sequence length="227" mass="25229">LGGNSSEGLIDVIDTGKTNPATVIAALPALLSFLTDDQRVDMSYLVEDMIVDATFEEESLDFRESFTFFNDPSLGNCFTFNHFNVTEKYQARGAGPRYGLRVTLAFNVQEYAPWVESVGVLTYIHPIGQNIYLESVKHTVQPGNSDQIAMKKHSFKRLRAPFAAKCIAKADEVQSFYFPGDYSVDGCLRSCYQDSVFRSCGCMDPSYARKPGVPSCAFDKLACIDEM</sequence>
<dbReference type="Pfam" id="PF00858">
    <property type="entry name" value="ASC"/>
    <property type="match status" value="1"/>
</dbReference>
<keyword evidence="7" id="KW-0915">Sodium</keyword>
<comment type="similarity">
    <text evidence="2 13">Belongs to the amiloride-sensitive sodium channel (TC 1.A.6) family.</text>
</comment>
<evidence type="ECO:0000256" key="10">
    <source>
        <dbReference type="ARBA" id="ARBA00023180"/>
    </source>
</evidence>
<evidence type="ECO:0000256" key="2">
    <source>
        <dbReference type="ARBA" id="ARBA00007193"/>
    </source>
</evidence>
<gene>
    <name evidence="14" type="ORF">PMAYCL1PPCAC_00976</name>
</gene>
<dbReference type="PANTHER" id="PTHR11690:SF177">
    <property type="entry name" value="EGF-LIKE DOMAIN-CONTAINING PROTEIN"/>
    <property type="match status" value="1"/>
</dbReference>
<keyword evidence="12 13" id="KW-0407">Ion channel</keyword>
<evidence type="ECO:0000256" key="5">
    <source>
        <dbReference type="ARBA" id="ARBA00022692"/>
    </source>
</evidence>
<evidence type="ECO:0000313" key="15">
    <source>
        <dbReference type="Proteomes" id="UP001328107"/>
    </source>
</evidence>
<keyword evidence="10" id="KW-0325">Glycoprotein</keyword>
<evidence type="ECO:0000256" key="11">
    <source>
        <dbReference type="ARBA" id="ARBA00023201"/>
    </source>
</evidence>
<evidence type="ECO:0000256" key="1">
    <source>
        <dbReference type="ARBA" id="ARBA00004141"/>
    </source>
</evidence>
<dbReference type="EMBL" id="BTRK01000001">
    <property type="protein sequence ID" value="GMR30781.1"/>
    <property type="molecule type" value="Genomic_DNA"/>
</dbReference>
<keyword evidence="3 13" id="KW-0813">Transport</keyword>
<reference evidence="15" key="1">
    <citation type="submission" date="2022-10" db="EMBL/GenBank/DDBJ databases">
        <title>Genome assembly of Pristionchus species.</title>
        <authorList>
            <person name="Yoshida K."/>
            <person name="Sommer R.J."/>
        </authorList>
    </citation>
    <scope>NUCLEOTIDE SEQUENCE [LARGE SCALE GENOMIC DNA]</scope>
    <source>
        <strain evidence="15">RS5460</strain>
    </source>
</reference>
<keyword evidence="5 13" id="KW-0812">Transmembrane</keyword>
<comment type="caution">
    <text evidence="14">The sequence shown here is derived from an EMBL/GenBank/DDBJ whole genome shotgun (WGS) entry which is preliminary data.</text>
</comment>
<evidence type="ECO:0000256" key="7">
    <source>
        <dbReference type="ARBA" id="ARBA00023053"/>
    </source>
</evidence>
<accession>A0AAN4YYT0</accession>
<evidence type="ECO:0000256" key="3">
    <source>
        <dbReference type="ARBA" id="ARBA00022448"/>
    </source>
</evidence>
<dbReference type="AlphaFoldDB" id="A0AAN4YYT0"/>
<keyword evidence="11 13" id="KW-0739">Sodium transport</keyword>
<dbReference type="PANTHER" id="PTHR11690">
    <property type="entry name" value="AMILORIDE-SENSITIVE SODIUM CHANNEL-RELATED"/>
    <property type="match status" value="1"/>
</dbReference>
<keyword evidence="4 13" id="KW-0894">Sodium channel</keyword>
<proteinExistence type="inferred from homology"/>
<dbReference type="GO" id="GO:0015280">
    <property type="term" value="F:ligand-gated sodium channel activity"/>
    <property type="evidence" value="ECO:0007669"/>
    <property type="project" value="TreeGrafter"/>
</dbReference>
<dbReference type="InterPro" id="IPR001873">
    <property type="entry name" value="ENaC"/>
</dbReference>
<dbReference type="PRINTS" id="PR01078">
    <property type="entry name" value="AMINACHANNEL"/>
</dbReference>
<dbReference type="GO" id="GO:0005886">
    <property type="term" value="C:plasma membrane"/>
    <property type="evidence" value="ECO:0007669"/>
    <property type="project" value="TreeGrafter"/>
</dbReference>
<protein>
    <recommendedName>
        <fullName evidence="16">Ion channel</fullName>
    </recommendedName>
</protein>
<keyword evidence="6" id="KW-1133">Transmembrane helix</keyword>
<organism evidence="14 15">
    <name type="scientific">Pristionchus mayeri</name>
    <dbReference type="NCBI Taxonomy" id="1317129"/>
    <lineage>
        <taxon>Eukaryota</taxon>
        <taxon>Metazoa</taxon>
        <taxon>Ecdysozoa</taxon>
        <taxon>Nematoda</taxon>
        <taxon>Chromadorea</taxon>
        <taxon>Rhabditida</taxon>
        <taxon>Rhabditina</taxon>
        <taxon>Diplogasteromorpha</taxon>
        <taxon>Diplogasteroidea</taxon>
        <taxon>Neodiplogasteridae</taxon>
        <taxon>Pristionchus</taxon>
    </lineage>
</organism>
<evidence type="ECO:0008006" key="16">
    <source>
        <dbReference type="Google" id="ProtNLM"/>
    </source>
</evidence>
<evidence type="ECO:0000256" key="13">
    <source>
        <dbReference type="RuleBase" id="RU000679"/>
    </source>
</evidence>
<evidence type="ECO:0000256" key="12">
    <source>
        <dbReference type="ARBA" id="ARBA00023303"/>
    </source>
</evidence>
<keyword evidence="8 13" id="KW-0406">Ion transport</keyword>
<comment type="subcellular location">
    <subcellularLocation>
        <location evidence="1">Membrane</location>
        <topology evidence="1">Multi-pass membrane protein</topology>
    </subcellularLocation>
</comment>
<keyword evidence="15" id="KW-1185">Reference proteome</keyword>
<evidence type="ECO:0000256" key="4">
    <source>
        <dbReference type="ARBA" id="ARBA00022461"/>
    </source>
</evidence>